<name>A0ACC0MBC4_RHOML</name>
<comment type="caution">
    <text evidence="1">The sequence shown here is derived from an EMBL/GenBank/DDBJ whole genome shotgun (WGS) entry which is preliminary data.</text>
</comment>
<keyword evidence="2" id="KW-1185">Reference proteome</keyword>
<dbReference type="Proteomes" id="UP001062846">
    <property type="component" value="Chromosome 9"/>
</dbReference>
<evidence type="ECO:0000313" key="2">
    <source>
        <dbReference type="Proteomes" id="UP001062846"/>
    </source>
</evidence>
<gene>
    <name evidence="1" type="ORF">RHMOL_Rhmol09G0084100</name>
</gene>
<protein>
    <submittedName>
        <fullName evidence="1">Uncharacterized protein</fullName>
    </submittedName>
</protein>
<proteinExistence type="predicted"/>
<evidence type="ECO:0000313" key="1">
    <source>
        <dbReference type="EMBL" id="KAI8538199.1"/>
    </source>
</evidence>
<sequence length="57" mass="6468">MNGYQSLVANMRSEQSDTQSNSSEVRITVLCTLMHSTNPKSIMNNYALNLKIINRHI</sequence>
<reference evidence="1" key="1">
    <citation type="submission" date="2022-02" db="EMBL/GenBank/DDBJ databases">
        <title>Plant Genome Project.</title>
        <authorList>
            <person name="Zhang R.-G."/>
        </authorList>
    </citation>
    <scope>NUCLEOTIDE SEQUENCE</scope>
    <source>
        <strain evidence="1">AT1</strain>
    </source>
</reference>
<organism evidence="1 2">
    <name type="scientific">Rhododendron molle</name>
    <name type="common">Chinese azalea</name>
    <name type="synonym">Azalea mollis</name>
    <dbReference type="NCBI Taxonomy" id="49168"/>
    <lineage>
        <taxon>Eukaryota</taxon>
        <taxon>Viridiplantae</taxon>
        <taxon>Streptophyta</taxon>
        <taxon>Embryophyta</taxon>
        <taxon>Tracheophyta</taxon>
        <taxon>Spermatophyta</taxon>
        <taxon>Magnoliopsida</taxon>
        <taxon>eudicotyledons</taxon>
        <taxon>Gunneridae</taxon>
        <taxon>Pentapetalae</taxon>
        <taxon>asterids</taxon>
        <taxon>Ericales</taxon>
        <taxon>Ericaceae</taxon>
        <taxon>Ericoideae</taxon>
        <taxon>Rhodoreae</taxon>
        <taxon>Rhododendron</taxon>
    </lineage>
</organism>
<accession>A0ACC0MBC4</accession>
<dbReference type="EMBL" id="CM046396">
    <property type="protein sequence ID" value="KAI8538199.1"/>
    <property type="molecule type" value="Genomic_DNA"/>
</dbReference>